<feature type="compositionally biased region" description="Basic and acidic residues" evidence="1">
    <location>
        <begin position="205"/>
        <end position="223"/>
    </location>
</feature>
<sequence>MQIRAKSPDNDKAQSHELNHSSHTTSPVVVVATHNPSNINPSERKTDSFFDPGDGDIKLYVHGTQFETHRYLVKRFRGLESLLDEQPAEIRLDRDNVSPNDFRETFKVLYATIFTGPFVFATQTLISTLRVASTYDYHELRDYCVHYLETLPLDAVKRIELAREFDLPGWEEPAYRELEMRDEAITREEAKAIGLDAFVRIAESREREQRRRGKGDPSNREKVGNSPTANCFDREQTVQGNTQKERPENNAPQGTPTCARPSLLGNEIGTHRDTNNTVETAATMKPSFTDVELNGVYTWRPKLGYRIEIPGCKCRFTPRNQVGDPGRVCYLSPCATLAFKNIQVEQLAHANRISSLESSMKKLDISASSSVAPPPTRPTYATSLRLTSSPHTNVTGRYSTCLGE</sequence>
<dbReference type="InterPro" id="IPR011333">
    <property type="entry name" value="SKP1/BTB/POZ_sf"/>
</dbReference>
<dbReference type="RefSeq" id="XP_043179026.1">
    <property type="nucleotide sequence ID" value="XM_043320014.1"/>
</dbReference>
<organism evidence="2 3">
    <name type="scientific">Rhizoctonia solani</name>
    <dbReference type="NCBI Taxonomy" id="456999"/>
    <lineage>
        <taxon>Eukaryota</taxon>
        <taxon>Fungi</taxon>
        <taxon>Dikarya</taxon>
        <taxon>Basidiomycota</taxon>
        <taxon>Agaricomycotina</taxon>
        <taxon>Agaricomycetes</taxon>
        <taxon>Cantharellales</taxon>
        <taxon>Ceratobasidiaceae</taxon>
        <taxon>Rhizoctonia</taxon>
    </lineage>
</organism>
<evidence type="ECO:0000256" key="1">
    <source>
        <dbReference type="SAM" id="MobiDB-lite"/>
    </source>
</evidence>
<feature type="compositionally biased region" description="Basic and acidic residues" evidence="1">
    <location>
        <begin position="1"/>
        <end position="20"/>
    </location>
</feature>
<feature type="region of interest" description="Disordered" evidence="1">
    <location>
        <begin position="205"/>
        <end position="260"/>
    </location>
</feature>
<gene>
    <name evidence="2" type="ORF">RhiXN_00195</name>
</gene>
<evidence type="ECO:0008006" key="4">
    <source>
        <dbReference type="Google" id="ProtNLM"/>
    </source>
</evidence>
<dbReference type="KEGG" id="rsx:RhiXN_00195"/>
<protein>
    <recommendedName>
        <fullName evidence="4">BTB domain-containing protein</fullName>
    </recommendedName>
</protein>
<evidence type="ECO:0000313" key="3">
    <source>
        <dbReference type="Proteomes" id="UP000650533"/>
    </source>
</evidence>
<proteinExistence type="predicted"/>
<dbReference type="EMBL" id="CP059661">
    <property type="protein sequence ID" value="QRW18789.1"/>
    <property type="molecule type" value="Genomic_DNA"/>
</dbReference>
<name>A0A8H8SUT0_9AGAM</name>
<reference evidence="2" key="1">
    <citation type="submission" date="2020-05" db="EMBL/GenBank/DDBJ databases">
        <title>Evolutionary and genomic comparisons of hybrid uninucleate and nonhybrid Rhizoctonia fungi.</title>
        <authorList>
            <person name="Li C."/>
            <person name="Chen X."/>
        </authorList>
    </citation>
    <scope>NUCLEOTIDE SEQUENCE</scope>
    <source>
        <strain evidence="2">AG-1 IA</strain>
    </source>
</reference>
<feature type="region of interest" description="Disordered" evidence="1">
    <location>
        <begin position="1"/>
        <end position="26"/>
    </location>
</feature>
<dbReference type="Gene3D" id="3.30.710.10">
    <property type="entry name" value="Potassium Channel Kv1.1, Chain A"/>
    <property type="match status" value="1"/>
</dbReference>
<dbReference type="GeneID" id="67022477"/>
<dbReference type="AlphaFoldDB" id="A0A8H8SUT0"/>
<evidence type="ECO:0000313" key="2">
    <source>
        <dbReference type="EMBL" id="QRW18789.1"/>
    </source>
</evidence>
<dbReference type="Proteomes" id="UP000650533">
    <property type="component" value="Chromosome 4"/>
</dbReference>
<dbReference type="SUPFAM" id="SSF54695">
    <property type="entry name" value="POZ domain"/>
    <property type="match status" value="1"/>
</dbReference>
<accession>A0A8H8SUT0</accession>